<evidence type="ECO:0000259" key="8">
    <source>
        <dbReference type="PROSITE" id="PS50235"/>
    </source>
</evidence>
<dbReference type="OrthoDB" id="333239at2759"/>
<dbReference type="InterPro" id="IPR038765">
    <property type="entry name" value="Papain-like_cys_pep_sf"/>
</dbReference>
<evidence type="ECO:0000256" key="1">
    <source>
        <dbReference type="ARBA" id="ARBA00000707"/>
    </source>
</evidence>
<dbReference type="GO" id="GO:0016579">
    <property type="term" value="P:protein deubiquitination"/>
    <property type="evidence" value="ECO:0007669"/>
    <property type="project" value="InterPro"/>
</dbReference>
<dbReference type="RefSeq" id="XP_009493966.1">
    <property type="nucleotide sequence ID" value="XM_009495691.1"/>
</dbReference>
<dbReference type="InterPro" id="IPR018200">
    <property type="entry name" value="USP_CS"/>
</dbReference>
<proteinExistence type="predicted"/>
<dbReference type="InterPro" id="IPR044635">
    <property type="entry name" value="UBP14-like"/>
</dbReference>
<dbReference type="SUPFAM" id="SSF54236">
    <property type="entry name" value="Ubiquitin-like"/>
    <property type="match status" value="1"/>
</dbReference>
<name>A0A058ZEN9_FONAL</name>
<dbReference type="STRING" id="691883.A0A058ZEN9"/>
<dbReference type="Pfam" id="PF00443">
    <property type="entry name" value="UCH"/>
    <property type="match status" value="1"/>
</dbReference>
<dbReference type="AlphaFoldDB" id="A0A058ZEN9"/>
<keyword evidence="6" id="KW-0788">Thiol protease</keyword>
<dbReference type="eggNOG" id="KOG1872">
    <property type="taxonomic scope" value="Eukaryota"/>
</dbReference>
<evidence type="ECO:0000256" key="2">
    <source>
        <dbReference type="ARBA" id="ARBA00012759"/>
    </source>
</evidence>
<dbReference type="PANTHER" id="PTHR43982">
    <property type="entry name" value="UBIQUITIN CARBOXYL-TERMINAL HYDROLASE"/>
    <property type="match status" value="1"/>
</dbReference>
<dbReference type="InterPro" id="IPR028889">
    <property type="entry name" value="USP"/>
</dbReference>
<evidence type="ECO:0000313" key="10">
    <source>
        <dbReference type="Proteomes" id="UP000030693"/>
    </source>
</evidence>
<dbReference type="SUPFAM" id="SSF54001">
    <property type="entry name" value="Cysteine proteinases"/>
    <property type="match status" value="1"/>
</dbReference>
<keyword evidence="10" id="KW-1185">Reference proteome</keyword>
<dbReference type="GO" id="GO:0043161">
    <property type="term" value="P:proteasome-mediated ubiquitin-dependent protein catabolic process"/>
    <property type="evidence" value="ECO:0007669"/>
    <property type="project" value="InterPro"/>
</dbReference>
<feature type="compositionally biased region" description="Polar residues" evidence="7">
    <location>
        <begin position="308"/>
        <end position="317"/>
    </location>
</feature>
<evidence type="ECO:0000256" key="4">
    <source>
        <dbReference type="ARBA" id="ARBA00022786"/>
    </source>
</evidence>
<gene>
    <name evidence="9" type="ORF">H696_01783</name>
</gene>
<dbReference type="PROSITE" id="PS00973">
    <property type="entry name" value="USP_2"/>
    <property type="match status" value="1"/>
</dbReference>
<dbReference type="OMA" id="FKSDAEY"/>
<dbReference type="EMBL" id="KB932202">
    <property type="protein sequence ID" value="KCV72388.1"/>
    <property type="molecule type" value="Genomic_DNA"/>
</dbReference>
<dbReference type="EC" id="3.4.19.12" evidence="2"/>
<evidence type="ECO:0000256" key="3">
    <source>
        <dbReference type="ARBA" id="ARBA00022670"/>
    </source>
</evidence>
<accession>A0A058ZEN9</accession>
<comment type="catalytic activity">
    <reaction evidence="1">
        <text>Thiol-dependent hydrolysis of ester, thioester, amide, peptide and isopeptide bonds formed by the C-terminal Gly of ubiquitin (a 76-residue protein attached to proteins as an intracellular targeting signal).</text>
        <dbReference type="EC" id="3.4.19.12"/>
    </reaction>
</comment>
<dbReference type="Proteomes" id="UP000030693">
    <property type="component" value="Unassembled WGS sequence"/>
</dbReference>
<feature type="region of interest" description="Disordered" evidence="7">
    <location>
        <begin position="391"/>
        <end position="439"/>
    </location>
</feature>
<keyword evidence="4" id="KW-0833">Ubl conjugation pathway</keyword>
<feature type="region of interest" description="Disordered" evidence="7">
    <location>
        <begin position="492"/>
        <end position="512"/>
    </location>
</feature>
<keyword evidence="3" id="KW-0645">Protease</keyword>
<evidence type="ECO:0000313" key="9">
    <source>
        <dbReference type="EMBL" id="KCV72388.1"/>
    </source>
</evidence>
<keyword evidence="5" id="KW-0378">Hydrolase</keyword>
<dbReference type="GO" id="GO:0070628">
    <property type="term" value="F:proteasome binding"/>
    <property type="evidence" value="ECO:0007669"/>
    <property type="project" value="TreeGrafter"/>
</dbReference>
<evidence type="ECO:0000256" key="7">
    <source>
        <dbReference type="SAM" id="MobiDB-lite"/>
    </source>
</evidence>
<feature type="domain" description="USP" evidence="8">
    <location>
        <begin position="114"/>
        <end position="552"/>
    </location>
</feature>
<protein>
    <recommendedName>
        <fullName evidence="2">ubiquitinyl hydrolase 1</fullName>
        <ecNumber evidence="2">3.4.19.12</ecNumber>
    </recommendedName>
</protein>
<dbReference type="PROSITE" id="PS50235">
    <property type="entry name" value="USP_3"/>
    <property type="match status" value="1"/>
</dbReference>
<evidence type="ECO:0000256" key="5">
    <source>
        <dbReference type="ARBA" id="ARBA00022801"/>
    </source>
</evidence>
<dbReference type="GO" id="GO:0061136">
    <property type="term" value="P:regulation of proteasomal protein catabolic process"/>
    <property type="evidence" value="ECO:0007669"/>
    <property type="project" value="TreeGrafter"/>
</dbReference>
<dbReference type="Gene3D" id="3.10.20.90">
    <property type="entry name" value="Phosphatidylinositol 3-kinase Catalytic Subunit, Chain A, domain 1"/>
    <property type="match status" value="1"/>
</dbReference>
<dbReference type="InterPro" id="IPR029071">
    <property type="entry name" value="Ubiquitin-like_domsf"/>
</dbReference>
<dbReference type="GeneID" id="20526508"/>
<sequence>MTKINLTWNKKNFPGVEIDTSNPDQAFEQLQKTICDLTSVEPANQKIFFARRMLRSGADLTAAGGLTENATVMLVGTATATLKAMADAASSAAARAPEQSDSMDVAADIPSGPHPLKNIGNTCYLNATIQSLRLVPELRDELRNAMVTPGASGRFPVAHQLHGILSAQPGSDSNVKPDPLVQALRRAHPQFAQVASGGGPSSGGKWDASSMANLSTQDLAAALMPPQYIHQDAQECWSALVQDADRATGNASAVSRLFNIVTTISRGDPQDPAAPPSLSHDEASMLGCHITEEINSLEDSIRAGLASTAASRDQPSAATEPGPAGVASPPKTTALFSRLPRYLCVHFARFYWKQEANMKTKILRKVTFPLHLDLHMLCTEELRERQSVVRRFRDQKSESSMGLAPVRLAGEAPADKAADSDTPMATSPREGEDAQQDAASATEPIFLDEHGTPDPYACPTGRYELKAVVAHTGRFADQGHYIAYVRLPELQSNGGPNDAKTRRRGPSLMGSKGDGWWRCDDDTIRPADPNEIARLDGGGDWPIAYLCLYAAREDA</sequence>
<dbReference type="GO" id="GO:0004843">
    <property type="term" value="F:cysteine-type deubiquitinase activity"/>
    <property type="evidence" value="ECO:0007669"/>
    <property type="project" value="UniProtKB-EC"/>
</dbReference>
<dbReference type="InterPro" id="IPR001394">
    <property type="entry name" value="Peptidase_C19_UCH"/>
</dbReference>
<dbReference type="Gene3D" id="3.90.70.10">
    <property type="entry name" value="Cysteine proteinases"/>
    <property type="match status" value="1"/>
</dbReference>
<dbReference type="PANTHER" id="PTHR43982:SF1">
    <property type="entry name" value="UBIQUITIN CARBOXYL-TERMINAL HYDROLASE 14"/>
    <property type="match status" value="1"/>
</dbReference>
<reference evidence="9" key="1">
    <citation type="submission" date="2013-04" db="EMBL/GenBank/DDBJ databases">
        <title>The Genome Sequence of Fonticula alba ATCC 38817.</title>
        <authorList>
            <consortium name="The Broad Institute Genomics Platform"/>
            <person name="Russ C."/>
            <person name="Cuomo C."/>
            <person name="Burger G."/>
            <person name="Gray M.W."/>
            <person name="Holland P.W.H."/>
            <person name="King N."/>
            <person name="Lang F.B.F."/>
            <person name="Roger A.J."/>
            <person name="Ruiz-Trillo I."/>
            <person name="Brown M."/>
            <person name="Walker B."/>
            <person name="Young S."/>
            <person name="Zeng Q."/>
            <person name="Gargeya S."/>
            <person name="Fitzgerald M."/>
            <person name="Haas B."/>
            <person name="Abouelleil A."/>
            <person name="Allen A.W."/>
            <person name="Alvarado L."/>
            <person name="Arachchi H.M."/>
            <person name="Berlin A.M."/>
            <person name="Chapman S.B."/>
            <person name="Gainer-Dewar J."/>
            <person name="Goldberg J."/>
            <person name="Griggs A."/>
            <person name="Gujja S."/>
            <person name="Hansen M."/>
            <person name="Howarth C."/>
            <person name="Imamovic A."/>
            <person name="Ireland A."/>
            <person name="Larimer J."/>
            <person name="McCowan C."/>
            <person name="Murphy C."/>
            <person name="Pearson M."/>
            <person name="Poon T.W."/>
            <person name="Priest M."/>
            <person name="Roberts A."/>
            <person name="Saif S."/>
            <person name="Shea T."/>
            <person name="Sisk P."/>
            <person name="Sykes S."/>
            <person name="Wortman J."/>
            <person name="Nusbaum C."/>
            <person name="Birren B."/>
        </authorList>
    </citation>
    <scope>NUCLEOTIDE SEQUENCE [LARGE SCALE GENOMIC DNA]</scope>
    <source>
        <strain evidence="9">ATCC 38817</strain>
    </source>
</reference>
<feature type="region of interest" description="Disordered" evidence="7">
    <location>
        <begin position="306"/>
        <end position="329"/>
    </location>
</feature>
<organism evidence="9">
    <name type="scientific">Fonticula alba</name>
    <name type="common">Slime mold</name>
    <dbReference type="NCBI Taxonomy" id="691883"/>
    <lineage>
        <taxon>Eukaryota</taxon>
        <taxon>Rotosphaerida</taxon>
        <taxon>Fonticulaceae</taxon>
        <taxon>Fonticula</taxon>
    </lineage>
</organism>
<evidence type="ECO:0000256" key="6">
    <source>
        <dbReference type="ARBA" id="ARBA00022807"/>
    </source>
</evidence>